<feature type="region of interest" description="Disordered" evidence="1">
    <location>
        <begin position="403"/>
        <end position="422"/>
    </location>
</feature>
<dbReference type="EMBL" id="CAJGYO010000304">
    <property type="protein sequence ID" value="CAD6341783.1"/>
    <property type="molecule type" value="Genomic_DNA"/>
</dbReference>
<dbReference type="OrthoDB" id="696399at2759"/>
<dbReference type="PANTHER" id="PTHR45224">
    <property type="entry name" value="OS01G0527900 PROTEIN-RELATED"/>
    <property type="match status" value="1"/>
</dbReference>
<comment type="caution">
    <text evidence="2">The sequence shown here is derived from an EMBL/GenBank/DDBJ whole genome shotgun (WGS) entry which is preliminary data.</text>
</comment>
<protein>
    <submittedName>
        <fullName evidence="2">Uncharacterized protein</fullName>
    </submittedName>
</protein>
<gene>
    <name evidence="2" type="ORF">NCGR_LOCUS65881</name>
</gene>
<evidence type="ECO:0000313" key="2">
    <source>
        <dbReference type="EMBL" id="CAD6341783.1"/>
    </source>
</evidence>
<dbReference type="PANTHER" id="PTHR45224:SF3">
    <property type="entry name" value="OS11G0506300 PROTEIN"/>
    <property type="match status" value="1"/>
</dbReference>
<evidence type="ECO:0000256" key="1">
    <source>
        <dbReference type="SAM" id="MobiDB-lite"/>
    </source>
</evidence>
<feature type="compositionally biased region" description="Polar residues" evidence="1">
    <location>
        <begin position="412"/>
        <end position="422"/>
    </location>
</feature>
<proteinExistence type="predicted"/>
<dbReference type="AlphaFoldDB" id="A0A811SKB3"/>
<organism evidence="2 3">
    <name type="scientific">Miscanthus lutarioriparius</name>
    <dbReference type="NCBI Taxonomy" id="422564"/>
    <lineage>
        <taxon>Eukaryota</taxon>
        <taxon>Viridiplantae</taxon>
        <taxon>Streptophyta</taxon>
        <taxon>Embryophyta</taxon>
        <taxon>Tracheophyta</taxon>
        <taxon>Spermatophyta</taxon>
        <taxon>Magnoliopsida</taxon>
        <taxon>Liliopsida</taxon>
        <taxon>Poales</taxon>
        <taxon>Poaceae</taxon>
        <taxon>PACMAD clade</taxon>
        <taxon>Panicoideae</taxon>
        <taxon>Andropogonodae</taxon>
        <taxon>Andropogoneae</taxon>
        <taxon>Saccharinae</taxon>
        <taxon>Miscanthus</taxon>
    </lineage>
</organism>
<sequence length="422" mass="47673">MLGLVLDLLEDPKEDLVRWANRSESCLKEWRWIGPAGGDLRVPSFLRSCGDVVVLARLLYSFFLTLCMHGGEDLLERGWGWDSLVTSESSPEDMPTYKKYLKDYYSHNTAESVAQAWQNEHQRDANTASNGTGVGTVLLPTLANLCIEAEEKFIYKRRMYKLDFTTDEINLSKKIQEGFITKEAELMCEWLEIGTYDPHLFPEWCIPINIARRCALDFMAYKGPESISVAGLLMGIAKERKTIYEAIRQDPCGSRKGSSTAILLDGINTVWELTSNTVEEDVQNVESEDEMPKRPIGQKAAKKAAKRAALAAKGKSKAMGDDGKLKESAIDVGKLDKLSKIQEANANRMKVLELQQKLSFDKIETTRLAHLTAQENRESEKLEMERRLEMESKKLVMEGTKLEKESKMMEAITTSSHKTQVQ</sequence>
<reference evidence="2" key="1">
    <citation type="submission" date="2020-10" db="EMBL/GenBank/DDBJ databases">
        <authorList>
            <person name="Han B."/>
            <person name="Lu T."/>
            <person name="Zhao Q."/>
            <person name="Huang X."/>
            <person name="Zhao Y."/>
        </authorList>
    </citation>
    <scope>NUCLEOTIDE SEQUENCE</scope>
</reference>
<evidence type="ECO:0000313" key="3">
    <source>
        <dbReference type="Proteomes" id="UP000604825"/>
    </source>
</evidence>
<name>A0A811SKB3_9POAL</name>
<dbReference type="Proteomes" id="UP000604825">
    <property type="component" value="Unassembled WGS sequence"/>
</dbReference>
<accession>A0A811SKB3</accession>
<keyword evidence="3" id="KW-1185">Reference proteome</keyword>